<dbReference type="InterPro" id="IPR014748">
    <property type="entry name" value="Enoyl-CoA_hydra_C"/>
</dbReference>
<dbReference type="InterPro" id="IPR045002">
    <property type="entry name" value="Ech1-like"/>
</dbReference>
<comment type="subcellular location">
    <subcellularLocation>
        <location evidence="1">Peroxisome</location>
    </subcellularLocation>
</comment>
<keyword evidence="6" id="KW-0443">Lipid metabolism</keyword>
<keyword evidence="12" id="KW-1185">Reference proteome</keyword>
<feature type="compositionally biased region" description="Polar residues" evidence="9">
    <location>
        <begin position="1"/>
        <end position="12"/>
    </location>
</feature>
<dbReference type="GO" id="GO:0051750">
    <property type="term" value="F:delta(3,5)-delta(2,4)-dienoyl-CoA isomerase activity"/>
    <property type="evidence" value="ECO:0007669"/>
    <property type="project" value="TreeGrafter"/>
</dbReference>
<feature type="domain" description="Enoyl-CoA hydratase/isomerase" evidence="10">
    <location>
        <begin position="48"/>
        <end position="254"/>
    </location>
</feature>
<evidence type="ECO:0000256" key="3">
    <source>
        <dbReference type="ARBA" id="ARBA00005254"/>
    </source>
</evidence>
<dbReference type="CDD" id="cd06558">
    <property type="entry name" value="crotonase-like"/>
    <property type="match status" value="1"/>
</dbReference>
<comment type="caution">
    <text evidence="11">The sequence shown here is derived from an EMBL/GenBank/DDBJ whole genome shotgun (WGS) entry which is preliminary data.</text>
</comment>
<protein>
    <submittedName>
        <fullName evidence="11">Putative enoyl-hydratase isomerase family protein</fullName>
    </submittedName>
</protein>
<dbReference type="STRING" id="52586.A0A0B1PC39"/>
<dbReference type="InterPro" id="IPR045004">
    <property type="entry name" value="ECH_dom"/>
</dbReference>
<dbReference type="SUPFAM" id="SSF52096">
    <property type="entry name" value="ClpP/crotonase"/>
    <property type="match status" value="1"/>
</dbReference>
<dbReference type="PANTHER" id="PTHR43149:SF1">
    <property type="entry name" value="DELTA(3,5)-DELTA(2,4)-DIENOYL-COA ISOMERASE, MITOCHONDRIAL"/>
    <property type="match status" value="1"/>
</dbReference>
<dbReference type="InterPro" id="IPR029045">
    <property type="entry name" value="ClpP/crotonase-like_dom_sf"/>
</dbReference>
<accession>A0A0B1PC39</accession>
<name>A0A0B1PC39_UNCNE</name>
<evidence type="ECO:0000256" key="9">
    <source>
        <dbReference type="SAM" id="MobiDB-lite"/>
    </source>
</evidence>
<dbReference type="HOGENOM" id="CLU_009834_7_0_1"/>
<dbReference type="Gene3D" id="1.10.12.10">
    <property type="entry name" value="Lyase 2-enoyl-coa Hydratase, Chain A, domain 2"/>
    <property type="match status" value="1"/>
</dbReference>
<dbReference type="Proteomes" id="UP000030854">
    <property type="component" value="Unassembled WGS sequence"/>
</dbReference>
<evidence type="ECO:0000256" key="2">
    <source>
        <dbReference type="ARBA" id="ARBA00005005"/>
    </source>
</evidence>
<dbReference type="OMA" id="QYVAHVE"/>
<comment type="similarity">
    <text evidence="3">Belongs to the enoyl-CoA hydratase/isomerase family.</text>
</comment>
<dbReference type="GO" id="GO:0005739">
    <property type="term" value="C:mitochondrion"/>
    <property type="evidence" value="ECO:0007669"/>
    <property type="project" value="TreeGrafter"/>
</dbReference>
<dbReference type="Gene3D" id="3.90.226.10">
    <property type="entry name" value="2-enoyl-CoA Hydratase, Chain A, domain 1"/>
    <property type="match status" value="1"/>
</dbReference>
<dbReference type="GO" id="GO:0006635">
    <property type="term" value="P:fatty acid beta-oxidation"/>
    <property type="evidence" value="ECO:0007669"/>
    <property type="project" value="UniProtKB-UniPathway"/>
</dbReference>
<keyword evidence="8 11" id="KW-0413">Isomerase</keyword>
<dbReference type="GO" id="GO:0005777">
    <property type="term" value="C:peroxisome"/>
    <property type="evidence" value="ECO:0007669"/>
    <property type="project" value="UniProtKB-SubCell"/>
</dbReference>
<evidence type="ECO:0000256" key="8">
    <source>
        <dbReference type="ARBA" id="ARBA00023235"/>
    </source>
</evidence>
<sequence>MSSIHKQPPSDNINDEEESSAIGVKVGGEGGEKKYLYFIVTQPFPFVTHVEINRPEKLNSFHKAMWMELETIFDALSLASNVRVIVLSGAGDRAFCTGIDIKAALQGGILGKQKTPASTTSSQEDSRRKIDAARQAVSIRRHVVEFQKCVSSIERCEKPVICVLHGFTFGLGIDISACADIRLCSEDAKFAVKEVDIGLAADIGTLSRLPKLVGSFSWVKDVSLSARFFLANEALRVGFVSQILQNKVEALSEAFRMGQLLASKSPIAIQGTKELLNHARDHSIADSLQYTGVWNSAAIQTDDVYESLMSIDKKRSPKFEKL</sequence>
<dbReference type="EMBL" id="JNVN01000984">
    <property type="protein sequence ID" value="KHJ34224.1"/>
    <property type="molecule type" value="Genomic_DNA"/>
</dbReference>
<keyword evidence="4" id="KW-0276">Fatty acid metabolism</keyword>
<dbReference type="OrthoDB" id="14970at2759"/>
<feature type="region of interest" description="Disordered" evidence="9">
    <location>
        <begin position="1"/>
        <end position="20"/>
    </location>
</feature>
<evidence type="ECO:0000256" key="1">
    <source>
        <dbReference type="ARBA" id="ARBA00004275"/>
    </source>
</evidence>
<dbReference type="FunFam" id="3.90.226.10:FF:000024">
    <property type="entry name" value="Delta3,5-delta2,4-dienoyl-CoA isomerase"/>
    <property type="match status" value="1"/>
</dbReference>
<evidence type="ECO:0000313" key="12">
    <source>
        <dbReference type="Proteomes" id="UP000030854"/>
    </source>
</evidence>
<evidence type="ECO:0000256" key="7">
    <source>
        <dbReference type="ARBA" id="ARBA00023140"/>
    </source>
</evidence>
<dbReference type="UniPathway" id="UPA00659"/>
<dbReference type="Pfam" id="PF16113">
    <property type="entry name" value="ECH_2"/>
    <property type="match status" value="1"/>
</dbReference>
<comment type="pathway">
    <text evidence="2">Lipid metabolism; fatty acid beta-oxidation.</text>
</comment>
<keyword evidence="5" id="KW-0007">Acetylation</keyword>
<evidence type="ECO:0000259" key="10">
    <source>
        <dbReference type="Pfam" id="PF16113"/>
    </source>
</evidence>
<dbReference type="FunFam" id="1.10.12.10:FF:000004">
    <property type="entry name" value="Delta3,5-delta2,4-dienoyl-CoA isomerase"/>
    <property type="match status" value="1"/>
</dbReference>
<organism evidence="11 12">
    <name type="scientific">Uncinula necator</name>
    <name type="common">Grape powdery mildew</name>
    <dbReference type="NCBI Taxonomy" id="52586"/>
    <lineage>
        <taxon>Eukaryota</taxon>
        <taxon>Fungi</taxon>
        <taxon>Dikarya</taxon>
        <taxon>Ascomycota</taxon>
        <taxon>Pezizomycotina</taxon>
        <taxon>Leotiomycetes</taxon>
        <taxon>Erysiphales</taxon>
        <taxon>Erysiphaceae</taxon>
        <taxon>Erysiphe</taxon>
    </lineage>
</organism>
<proteinExistence type="inferred from homology"/>
<dbReference type="AlphaFoldDB" id="A0A0B1PC39"/>
<dbReference type="PANTHER" id="PTHR43149">
    <property type="entry name" value="ENOYL-COA HYDRATASE"/>
    <property type="match status" value="1"/>
</dbReference>
<keyword evidence="7" id="KW-0576">Peroxisome</keyword>
<evidence type="ECO:0000256" key="5">
    <source>
        <dbReference type="ARBA" id="ARBA00022990"/>
    </source>
</evidence>
<evidence type="ECO:0000256" key="6">
    <source>
        <dbReference type="ARBA" id="ARBA00023098"/>
    </source>
</evidence>
<evidence type="ECO:0000256" key="4">
    <source>
        <dbReference type="ARBA" id="ARBA00022832"/>
    </source>
</evidence>
<gene>
    <name evidence="11" type="ORF">EV44_g5861</name>
</gene>
<reference evidence="11 12" key="1">
    <citation type="journal article" date="2014" name="BMC Genomics">
        <title>Adaptive genomic structural variation in the grape powdery mildew pathogen, Erysiphe necator.</title>
        <authorList>
            <person name="Jones L."/>
            <person name="Riaz S."/>
            <person name="Morales-Cruz A."/>
            <person name="Amrine K.C."/>
            <person name="McGuire B."/>
            <person name="Gubler W.D."/>
            <person name="Walker M.A."/>
            <person name="Cantu D."/>
        </authorList>
    </citation>
    <scope>NUCLEOTIDE SEQUENCE [LARGE SCALE GENOMIC DNA]</scope>
    <source>
        <strain evidence="12">c</strain>
    </source>
</reference>
<evidence type="ECO:0000313" key="11">
    <source>
        <dbReference type="EMBL" id="KHJ34224.1"/>
    </source>
</evidence>